<keyword evidence="3" id="KW-1185">Reference proteome</keyword>
<gene>
    <name evidence="2" type="ORF">SEA_URKEL_48</name>
</gene>
<evidence type="ECO:0000313" key="3">
    <source>
        <dbReference type="Proteomes" id="UP000223035"/>
    </source>
</evidence>
<dbReference type="Proteomes" id="UP000223035">
    <property type="component" value="Segment"/>
</dbReference>
<evidence type="ECO:0000313" key="2">
    <source>
        <dbReference type="EMBL" id="AOZ61573.1"/>
    </source>
</evidence>
<keyword evidence="1" id="KW-0472">Membrane</keyword>
<feature type="transmembrane region" description="Helical" evidence="1">
    <location>
        <begin position="21"/>
        <end position="51"/>
    </location>
</feature>
<organism evidence="2 3">
    <name type="scientific">Mycobacterium phage Urkel</name>
    <dbReference type="NCBI Taxonomy" id="1912978"/>
    <lineage>
        <taxon>Viruses</taxon>
        <taxon>Duplodnaviria</taxon>
        <taxon>Heunggongvirae</taxon>
        <taxon>Uroviricota</taxon>
        <taxon>Caudoviricetes</taxon>
        <taxon>Weiservirinae</taxon>
        <taxon>Anayavirus</taxon>
        <taxon>Anayavirus urkel</taxon>
    </lineage>
</organism>
<keyword evidence="1" id="KW-0812">Transmembrane</keyword>
<evidence type="ECO:0000256" key="1">
    <source>
        <dbReference type="SAM" id="Phobius"/>
    </source>
</evidence>
<dbReference type="EMBL" id="KX657796">
    <property type="protein sequence ID" value="AOZ61573.1"/>
    <property type="molecule type" value="Genomic_DNA"/>
</dbReference>
<accession>A0A1I9S4S9</accession>
<protein>
    <submittedName>
        <fullName evidence="2">Uncharacterized protein</fullName>
    </submittedName>
</protein>
<name>A0A1I9S4S9_9CAUD</name>
<sequence length="55" mass="5859">MSNRILTHRRRVPRDQRPGERLGAIVGVFLLNAAMGIVGGAVGAAFVGLYLGAPW</sequence>
<proteinExistence type="predicted"/>
<reference evidence="2 3" key="1">
    <citation type="submission" date="2016-08" db="EMBL/GenBank/DDBJ databases">
        <authorList>
            <person name="Yazzolino P."/>
            <person name="Kempthorne D."/>
            <person name="Kittridge C."/>
            <person name="Noyes R."/>
            <person name="Winters C."/>
            <person name="Ziebert K."/>
            <person name="Anton T."/>
            <person name="MacKenzie A."/>
            <person name="Murphy A."/>
            <person name="Novajovsky A."/>
            <person name="Ettinger W.F."/>
            <person name="Ettinger A.-S.H."/>
            <person name="Anders K.R."/>
            <person name="Bradley K.W."/>
            <person name="Asai D.J."/>
            <person name="Bowman C.A."/>
            <person name="Russell D.A."/>
            <person name="Pope W.H."/>
            <person name="Jacobs-Sera D."/>
            <person name="Hendrix R.W."/>
            <person name="Hatfull G.F."/>
        </authorList>
    </citation>
    <scope>NUCLEOTIDE SEQUENCE [LARGE SCALE GENOMIC DNA]</scope>
</reference>
<keyword evidence="1" id="KW-1133">Transmembrane helix</keyword>